<proteinExistence type="predicted"/>
<keyword evidence="3" id="KW-1185">Reference proteome</keyword>
<sequence>MGKDSLENLTKQRIDLVMEQLARNRSNQNRTTSGIITGIWLEITRHRTGKWTASCGGDQLVSRTGKLDIKPTESRNGRLTGQPVLKPAHTPKNQPLTITANILLVIEKFGLKGGREKENYRPRGPAQSTLTPLTENSWQTSGRLDETAERHETEGKRKWQSLSEGASTTLRSSKPLARKWYRGRKFVRTCVGNSPLESYQEAIDYEEAETAVGSWRNAREENIKGPKEATFQASRKPDPVNASVFFSFVSIYENTLYGTSCERIGNACRRTTSRSDSFSFGNETGEKYEEKRSSKEKRN</sequence>
<feature type="compositionally biased region" description="Polar residues" evidence="1">
    <location>
        <begin position="126"/>
        <end position="142"/>
    </location>
</feature>
<evidence type="ECO:0000313" key="3">
    <source>
        <dbReference type="Proteomes" id="UP000078492"/>
    </source>
</evidence>
<dbReference type="AlphaFoldDB" id="A0A195DZX5"/>
<evidence type="ECO:0000313" key="2">
    <source>
        <dbReference type="EMBL" id="KYN18164.1"/>
    </source>
</evidence>
<organism evidence="2 3">
    <name type="scientific">Trachymyrmex cornetzi</name>
    <dbReference type="NCBI Taxonomy" id="471704"/>
    <lineage>
        <taxon>Eukaryota</taxon>
        <taxon>Metazoa</taxon>
        <taxon>Ecdysozoa</taxon>
        <taxon>Arthropoda</taxon>
        <taxon>Hexapoda</taxon>
        <taxon>Insecta</taxon>
        <taxon>Pterygota</taxon>
        <taxon>Neoptera</taxon>
        <taxon>Endopterygota</taxon>
        <taxon>Hymenoptera</taxon>
        <taxon>Apocrita</taxon>
        <taxon>Aculeata</taxon>
        <taxon>Formicoidea</taxon>
        <taxon>Formicidae</taxon>
        <taxon>Myrmicinae</taxon>
        <taxon>Trachymyrmex</taxon>
    </lineage>
</organism>
<protein>
    <submittedName>
        <fullName evidence="2">Uncharacterized protein</fullName>
    </submittedName>
</protein>
<gene>
    <name evidence="2" type="ORF">ALC57_09509</name>
</gene>
<reference evidence="2 3" key="1">
    <citation type="submission" date="2015-09" db="EMBL/GenBank/DDBJ databases">
        <title>Trachymyrmex cornetzi WGS genome.</title>
        <authorList>
            <person name="Nygaard S."/>
            <person name="Hu H."/>
            <person name="Boomsma J."/>
            <person name="Zhang G."/>
        </authorList>
    </citation>
    <scope>NUCLEOTIDE SEQUENCE [LARGE SCALE GENOMIC DNA]</scope>
    <source>
        <strain evidence="2">Tcor2-1</strain>
        <tissue evidence="2">Whole body</tissue>
    </source>
</reference>
<evidence type="ECO:0000256" key="1">
    <source>
        <dbReference type="SAM" id="MobiDB-lite"/>
    </source>
</evidence>
<feature type="region of interest" description="Disordered" evidence="1">
    <location>
        <begin position="272"/>
        <end position="299"/>
    </location>
</feature>
<feature type="region of interest" description="Disordered" evidence="1">
    <location>
        <begin position="69"/>
        <end position="92"/>
    </location>
</feature>
<feature type="region of interest" description="Disordered" evidence="1">
    <location>
        <begin position="115"/>
        <end position="166"/>
    </location>
</feature>
<feature type="compositionally biased region" description="Basic and acidic residues" evidence="1">
    <location>
        <begin position="143"/>
        <end position="157"/>
    </location>
</feature>
<dbReference type="Proteomes" id="UP000078492">
    <property type="component" value="Unassembled WGS sequence"/>
</dbReference>
<dbReference type="EMBL" id="KQ980031">
    <property type="protein sequence ID" value="KYN18164.1"/>
    <property type="molecule type" value="Genomic_DNA"/>
</dbReference>
<accession>A0A195DZX5</accession>
<name>A0A195DZX5_9HYME</name>
<feature type="compositionally biased region" description="Basic and acidic residues" evidence="1">
    <location>
        <begin position="284"/>
        <end position="293"/>
    </location>
</feature>